<accession>A0A8R1IA79</accession>
<proteinExistence type="predicted"/>
<keyword evidence="3" id="KW-1185">Reference proteome</keyword>
<feature type="domain" description="Cell morphogenesis protein C-terminal" evidence="1">
    <location>
        <begin position="167"/>
        <end position="235"/>
    </location>
</feature>
<dbReference type="Proteomes" id="UP000005237">
    <property type="component" value="Unassembled WGS sequence"/>
</dbReference>
<name>A0A8R1IA79_CAEJA</name>
<organism evidence="2 3">
    <name type="scientific">Caenorhabditis japonica</name>
    <dbReference type="NCBI Taxonomy" id="281687"/>
    <lineage>
        <taxon>Eukaryota</taxon>
        <taxon>Metazoa</taxon>
        <taxon>Ecdysozoa</taxon>
        <taxon>Nematoda</taxon>
        <taxon>Chromadorea</taxon>
        <taxon>Rhabditida</taxon>
        <taxon>Rhabditina</taxon>
        <taxon>Rhabditomorpha</taxon>
        <taxon>Rhabditoidea</taxon>
        <taxon>Rhabditidae</taxon>
        <taxon>Peloderinae</taxon>
        <taxon>Caenorhabditis</taxon>
    </lineage>
</organism>
<dbReference type="PANTHER" id="PTHR12295:SF30">
    <property type="entry name" value="PROTEIN FURRY"/>
    <property type="match status" value="1"/>
</dbReference>
<reference evidence="2" key="2">
    <citation type="submission" date="2022-06" db="UniProtKB">
        <authorList>
            <consortium name="EnsemblMetazoa"/>
        </authorList>
    </citation>
    <scope>IDENTIFICATION</scope>
    <source>
        <strain evidence="2">DF5081</strain>
    </source>
</reference>
<dbReference type="PANTHER" id="PTHR12295">
    <property type="entry name" value="FURRY-RELATED"/>
    <property type="match status" value="1"/>
</dbReference>
<reference evidence="3" key="1">
    <citation type="submission" date="2010-08" db="EMBL/GenBank/DDBJ databases">
        <authorList>
            <consortium name="Caenorhabditis japonica Sequencing Consortium"/>
            <person name="Wilson R.K."/>
        </authorList>
    </citation>
    <scope>NUCLEOTIDE SEQUENCE [LARGE SCALE GENOMIC DNA]</scope>
    <source>
        <strain evidence="3">DF5081</strain>
    </source>
</reference>
<dbReference type="GO" id="GO:0030427">
    <property type="term" value="C:site of polarized growth"/>
    <property type="evidence" value="ECO:0007669"/>
    <property type="project" value="TreeGrafter"/>
</dbReference>
<protein>
    <submittedName>
        <fullName evidence="2">MOR2-PAG1_C domain-containing protein</fullName>
    </submittedName>
</protein>
<dbReference type="GO" id="GO:0005938">
    <property type="term" value="C:cell cortex"/>
    <property type="evidence" value="ECO:0007669"/>
    <property type="project" value="TreeGrafter"/>
</dbReference>
<dbReference type="AlphaFoldDB" id="A0A8R1IA79"/>
<dbReference type="InterPro" id="IPR025481">
    <property type="entry name" value="Cell_Morphogen_C"/>
</dbReference>
<dbReference type="EnsemblMetazoa" id="CJA19821a.1">
    <property type="protein sequence ID" value="CJA19821a.1"/>
    <property type="gene ID" value="WBGene00175392"/>
</dbReference>
<dbReference type="GO" id="GO:0031175">
    <property type="term" value="P:neuron projection development"/>
    <property type="evidence" value="ECO:0007669"/>
    <property type="project" value="TreeGrafter"/>
</dbReference>
<dbReference type="Pfam" id="PF14225">
    <property type="entry name" value="MOR2-PAG1_C"/>
    <property type="match status" value="1"/>
</dbReference>
<evidence type="ECO:0000313" key="3">
    <source>
        <dbReference type="Proteomes" id="UP000005237"/>
    </source>
</evidence>
<dbReference type="GO" id="GO:0000902">
    <property type="term" value="P:cell morphogenesis"/>
    <property type="evidence" value="ECO:0007669"/>
    <property type="project" value="InterPro"/>
</dbReference>
<sequence length="239" mass="26744">MIEVIWTQLAMKMALSTSNRHVASRCFQIVSALGQPPGPWIPSLMSRLVETSGEQHDETQAYVTDLMTCLTDCSTFISPTLMETIEMRQAISPTHMRSTSYTPALIRQSVICSRVQQSDKKNARLSLLVSDQESWAAKSPDALVRSKSAEQLQSENEVNEETMSRMQIVAIAVSMMESSLENEFLLALQLLNKVLDVPTAQKMKCLAKFDKMVSQLEWKSFNGIVPLVARALIERVCIT</sequence>
<evidence type="ECO:0000259" key="1">
    <source>
        <dbReference type="Pfam" id="PF14225"/>
    </source>
</evidence>
<dbReference type="InterPro" id="IPR039867">
    <property type="entry name" value="Furry/Tao3/Mor2"/>
</dbReference>
<evidence type="ECO:0000313" key="2">
    <source>
        <dbReference type="EnsemblMetazoa" id="CJA19821a.1"/>
    </source>
</evidence>